<proteinExistence type="inferred from homology"/>
<evidence type="ECO:0000313" key="10">
    <source>
        <dbReference type="EMBL" id="KAK5627378.1"/>
    </source>
</evidence>
<feature type="region of interest" description="Disordered" evidence="8">
    <location>
        <begin position="397"/>
        <end position="424"/>
    </location>
</feature>
<dbReference type="Gene3D" id="1.50.10.20">
    <property type="match status" value="1"/>
</dbReference>
<feature type="signal peptide" evidence="9">
    <location>
        <begin position="1"/>
        <end position="21"/>
    </location>
</feature>
<keyword evidence="7" id="KW-0326">Glycosidase</keyword>
<evidence type="ECO:0000256" key="7">
    <source>
        <dbReference type="ARBA" id="ARBA00023295"/>
    </source>
</evidence>
<dbReference type="SUPFAM" id="SSF48208">
    <property type="entry name" value="Six-hairpin glycosidases"/>
    <property type="match status" value="1"/>
</dbReference>
<sequence length="571" mass="61924">MARISYPSLAHLLLSATGAFAGLTVDVDDAASIKTAAAIVAEDLMSYYKGDIPGILPGPPPEGDYYWWSGGALWTVLLDYRSRTNDTQYDDKISEALLWQRGPNNDYLSPNWTASTGNDDQAVWAMAALLAAETGFTKPTEDDLTSWINLTQNVYNEQASPDRRVSNGSCEGGLRWQIFPTNNGYNYVATSASAAYANIGARLSFWNGGNETQANSVKDTFDWLQAAGLIDDKFNVFDGAVVPDCDQISKLQFSYVSALLLESAAVMYNSTNGDEKWKTLVDGLTKRTIDVFFPNGVATEVSCELRTTCNTDMTFFKSFLHRSLAATMRAAPYTESQIFPVLKSSAAAAVTSCVGGKNGRMCGLNWSGNSDDEIGAGSQMSVLSALLSLLPVEKLAEPSTSNSGSGKGGSDTSGTATPTPTPPDNLGTHAGISFIVLLGALSSLGSENSCLIGLPSMLCEFFLEDMMLAGLHTTVLNHDTGAGDFLAQDRIFHEQIELLRERYTSLFCGRKAGTSDLRGERFGKSRTFALFYLRTECKNIGSIFLLGEMMDHKRRQHRLSRCRVSIQPESP</sequence>
<dbReference type="InterPro" id="IPR014480">
    <property type="entry name" value="Mannan-1_6-alpha_mannosidase"/>
</dbReference>
<name>A0AAN7UFK5_9PEZI</name>
<keyword evidence="6" id="KW-0325">Glycoprotein</keyword>
<reference evidence="10 11" key="1">
    <citation type="submission" date="2023-10" db="EMBL/GenBank/DDBJ databases">
        <title>Draft genome sequence of Xylaria bambusicola isolate GMP-LS, the root and basal stem rot pathogen of sugarcane in Indonesia.</title>
        <authorList>
            <person name="Selvaraj P."/>
            <person name="Muralishankar V."/>
            <person name="Muruganantham S."/>
            <person name="Sp S."/>
            <person name="Haryani S."/>
            <person name="Lau K.J.X."/>
            <person name="Naqvi N.I."/>
        </authorList>
    </citation>
    <scope>NUCLEOTIDE SEQUENCE [LARGE SCALE GENOMIC DNA]</scope>
    <source>
        <strain evidence="10">GMP-LS</strain>
    </source>
</reference>
<organism evidence="10 11">
    <name type="scientific">Xylaria bambusicola</name>
    <dbReference type="NCBI Taxonomy" id="326684"/>
    <lineage>
        <taxon>Eukaryota</taxon>
        <taxon>Fungi</taxon>
        <taxon>Dikarya</taxon>
        <taxon>Ascomycota</taxon>
        <taxon>Pezizomycotina</taxon>
        <taxon>Sordariomycetes</taxon>
        <taxon>Xylariomycetidae</taxon>
        <taxon>Xylariales</taxon>
        <taxon>Xylariaceae</taxon>
        <taxon>Xylaria</taxon>
    </lineage>
</organism>
<dbReference type="EC" id="3.2.1.101" evidence="3"/>
<evidence type="ECO:0000256" key="8">
    <source>
        <dbReference type="SAM" id="MobiDB-lite"/>
    </source>
</evidence>
<evidence type="ECO:0000256" key="2">
    <source>
        <dbReference type="ARBA" id="ARBA00009699"/>
    </source>
</evidence>
<evidence type="ECO:0000256" key="6">
    <source>
        <dbReference type="ARBA" id="ARBA00023180"/>
    </source>
</evidence>
<accession>A0AAN7UFK5</accession>
<dbReference type="GO" id="GO:0009272">
    <property type="term" value="P:fungal-type cell wall biogenesis"/>
    <property type="evidence" value="ECO:0007669"/>
    <property type="project" value="TreeGrafter"/>
</dbReference>
<dbReference type="Proteomes" id="UP001305414">
    <property type="component" value="Unassembled WGS sequence"/>
</dbReference>
<gene>
    <name evidence="10" type="ORF">RRF57_003093</name>
</gene>
<comment type="catalytic activity">
    <reaction evidence="1">
        <text>Random hydrolysis of (1-&gt;6)-alpha-D-mannosidic linkages in unbranched (1-&gt;6)-mannans.</text>
        <dbReference type="EC" id="3.2.1.101"/>
    </reaction>
</comment>
<dbReference type="GO" id="GO:0008496">
    <property type="term" value="F:mannan endo-1,6-alpha-mannosidase activity"/>
    <property type="evidence" value="ECO:0007669"/>
    <property type="project" value="UniProtKB-EC"/>
</dbReference>
<dbReference type="Pfam" id="PF03663">
    <property type="entry name" value="Glyco_hydro_76"/>
    <property type="match status" value="1"/>
</dbReference>
<protein>
    <recommendedName>
        <fullName evidence="3">mannan endo-1,6-alpha-mannosidase</fullName>
        <ecNumber evidence="3">3.2.1.101</ecNumber>
    </recommendedName>
</protein>
<comment type="caution">
    <text evidence="10">The sequence shown here is derived from an EMBL/GenBank/DDBJ whole genome shotgun (WGS) entry which is preliminary data.</text>
</comment>
<dbReference type="PANTHER" id="PTHR12145">
    <property type="entry name" value="MANNAN ENDO-1,6-ALPHA-MANNOSIDASE DCW1"/>
    <property type="match status" value="1"/>
</dbReference>
<keyword evidence="4 9" id="KW-0732">Signal</keyword>
<keyword evidence="5" id="KW-0378">Hydrolase</keyword>
<dbReference type="EMBL" id="JAWHQM010000005">
    <property type="protein sequence ID" value="KAK5627378.1"/>
    <property type="molecule type" value="Genomic_DNA"/>
</dbReference>
<dbReference type="InterPro" id="IPR005198">
    <property type="entry name" value="Glyco_hydro_76"/>
</dbReference>
<evidence type="ECO:0000256" key="5">
    <source>
        <dbReference type="ARBA" id="ARBA00022801"/>
    </source>
</evidence>
<feature type="chain" id="PRO_5042866573" description="mannan endo-1,6-alpha-mannosidase" evidence="9">
    <location>
        <begin position="22"/>
        <end position="571"/>
    </location>
</feature>
<dbReference type="AlphaFoldDB" id="A0AAN7UFK5"/>
<dbReference type="GO" id="GO:0016052">
    <property type="term" value="P:carbohydrate catabolic process"/>
    <property type="evidence" value="ECO:0007669"/>
    <property type="project" value="InterPro"/>
</dbReference>
<evidence type="ECO:0000256" key="1">
    <source>
        <dbReference type="ARBA" id="ARBA00001452"/>
    </source>
</evidence>
<evidence type="ECO:0000313" key="11">
    <source>
        <dbReference type="Proteomes" id="UP001305414"/>
    </source>
</evidence>
<comment type="similarity">
    <text evidence="2">Belongs to the glycosyl hydrolase 76 family.</text>
</comment>
<keyword evidence="11" id="KW-1185">Reference proteome</keyword>
<evidence type="ECO:0000256" key="9">
    <source>
        <dbReference type="SAM" id="SignalP"/>
    </source>
</evidence>
<dbReference type="InterPro" id="IPR008928">
    <property type="entry name" value="6-hairpin_glycosidase_sf"/>
</dbReference>
<evidence type="ECO:0000256" key="4">
    <source>
        <dbReference type="ARBA" id="ARBA00022729"/>
    </source>
</evidence>
<dbReference type="PANTHER" id="PTHR12145:SF36">
    <property type="entry name" value="MANNAN ENDO-1,6-ALPHA-MANNOSIDASE DCW1"/>
    <property type="match status" value="1"/>
</dbReference>
<evidence type="ECO:0000256" key="3">
    <source>
        <dbReference type="ARBA" id="ARBA00012350"/>
    </source>
</evidence>